<evidence type="ECO:0000256" key="1">
    <source>
        <dbReference type="SAM" id="SignalP"/>
    </source>
</evidence>
<dbReference type="HOGENOM" id="CLU_1887206_0_0_1"/>
<proteinExistence type="predicted"/>
<keyword evidence="3" id="KW-1185">Reference proteome</keyword>
<sequence>MQTKTLFALAAAVAGAAAQTTSTVTSFSNATTTVTTVVAEFTTYCPEPTVLTFNEICYTVTEPTHLVVTDCPCTIVTEVPVEPTPAPPAGTGVWTVPVVPSPSATYVVVAGAPAVKNMLGAAVAVGAAAIGAAVL</sequence>
<reference evidence="3" key="1">
    <citation type="journal article" date="2013" name="Genome Announc.">
        <title>Draft genome sequence of the ascomycete Phaeoacremonium aleophilum strain UCR-PA7, a causal agent of the esca disease complex in grapevines.</title>
        <authorList>
            <person name="Blanco-Ulate B."/>
            <person name="Rolshausen P."/>
            <person name="Cantu D."/>
        </authorList>
    </citation>
    <scope>NUCLEOTIDE SEQUENCE [LARGE SCALE GENOMIC DNA]</scope>
    <source>
        <strain evidence="3">UCR-PA7</strain>
    </source>
</reference>
<accession>R8BX66</accession>
<organism evidence="2 3">
    <name type="scientific">Phaeoacremonium minimum (strain UCR-PA7)</name>
    <name type="common">Esca disease fungus</name>
    <name type="synonym">Togninia minima</name>
    <dbReference type="NCBI Taxonomy" id="1286976"/>
    <lineage>
        <taxon>Eukaryota</taxon>
        <taxon>Fungi</taxon>
        <taxon>Dikarya</taxon>
        <taxon>Ascomycota</taxon>
        <taxon>Pezizomycotina</taxon>
        <taxon>Sordariomycetes</taxon>
        <taxon>Sordariomycetidae</taxon>
        <taxon>Togniniales</taxon>
        <taxon>Togniniaceae</taxon>
        <taxon>Phaeoacremonium</taxon>
    </lineage>
</organism>
<dbReference type="KEGG" id="tmn:UCRPA7_500"/>
<feature type="chain" id="PRO_5004452350" evidence="1">
    <location>
        <begin position="19"/>
        <end position="135"/>
    </location>
</feature>
<keyword evidence="1" id="KW-0732">Signal</keyword>
<dbReference type="EMBL" id="KB932812">
    <property type="protein sequence ID" value="EOO03991.1"/>
    <property type="molecule type" value="Genomic_DNA"/>
</dbReference>
<dbReference type="RefSeq" id="XP_007911286.1">
    <property type="nucleotide sequence ID" value="XM_007913095.1"/>
</dbReference>
<dbReference type="GeneID" id="19325511"/>
<dbReference type="AlphaFoldDB" id="R8BX66"/>
<evidence type="ECO:0000313" key="2">
    <source>
        <dbReference type="EMBL" id="EOO03991.1"/>
    </source>
</evidence>
<gene>
    <name evidence="2" type="ORF">UCRPA7_500</name>
</gene>
<dbReference type="OrthoDB" id="4094614at2759"/>
<name>R8BX66_PHAM7</name>
<dbReference type="Proteomes" id="UP000014074">
    <property type="component" value="Unassembled WGS sequence"/>
</dbReference>
<evidence type="ECO:0000313" key="3">
    <source>
        <dbReference type="Proteomes" id="UP000014074"/>
    </source>
</evidence>
<dbReference type="eggNOG" id="ENOG502S7XK">
    <property type="taxonomic scope" value="Eukaryota"/>
</dbReference>
<feature type="signal peptide" evidence="1">
    <location>
        <begin position="1"/>
        <end position="18"/>
    </location>
</feature>
<protein>
    <submittedName>
        <fullName evidence="2">Uncharacterized protein</fullName>
    </submittedName>
</protein>